<dbReference type="Gene3D" id="1.10.1300.10">
    <property type="entry name" value="3'5'-cyclic nucleotide phosphodiesterase, catalytic domain"/>
    <property type="match status" value="1"/>
</dbReference>
<gene>
    <name evidence="6" type="ORF">PMAYCL1PPCAC_08856</name>
</gene>
<evidence type="ECO:0000313" key="6">
    <source>
        <dbReference type="EMBL" id="GMR38661.1"/>
    </source>
</evidence>
<dbReference type="AlphaFoldDB" id="A0AAN5CED7"/>
<accession>A0AAN5CED7</accession>
<feature type="compositionally biased region" description="Low complexity" evidence="4">
    <location>
        <begin position="271"/>
        <end position="286"/>
    </location>
</feature>
<organism evidence="6 7">
    <name type="scientific">Pristionchus mayeri</name>
    <dbReference type="NCBI Taxonomy" id="1317129"/>
    <lineage>
        <taxon>Eukaryota</taxon>
        <taxon>Metazoa</taxon>
        <taxon>Ecdysozoa</taxon>
        <taxon>Nematoda</taxon>
        <taxon>Chromadorea</taxon>
        <taxon>Rhabditida</taxon>
        <taxon>Rhabditina</taxon>
        <taxon>Diplogasteromorpha</taxon>
        <taxon>Diplogasteroidea</taxon>
        <taxon>Neodiplogasteridae</taxon>
        <taxon>Pristionchus</taxon>
    </lineage>
</organism>
<dbReference type="SUPFAM" id="SSF109604">
    <property type="entry name" value="HD-domain/PDEase-like"/>
    <property type="match status" value="1"/>
</dbReference>
<keyword evidence="1 3" id="KW-0479">Metal-binding</keyword>
<dbReference type="InterPro" id="IPR036971">
    <property type="entry name" value="PDEase_catalytic_dom_sf"/>
</dbReference>
<dbReference type="InterPro" id="IPR023174">
    <property type="entry name" value="PDEase_CS"/>
</dbReference>
<feature type="compositionally biased region" description="Polar residues" evidence="4">
    <location>
        <begin position="778"/>
        <end position="795"/>
    </location>
</feature>
<evidence type="ECO:0000256" key="1">
    <source>
        <dbReference type="ARBA" id="ARBA00022723"/>
    </source>
</evidence>
<evidence type="ECO:0000259" key="5">
    <source>
        <dbReference type="PROSITE" id="PS51845"/>
    </source>
</evidence>
<feature type="compositionally biased region" description="Low complexity" evidence="4">
    <location>
        <begin position="218"/>
        <end position="231"/>
    </location>
</feature>
<dbReference type="EC" id="3.1.4.-" evidence="3"/>
<feature type="domain" description="PDEase" evidence="5">
    <location>
        <begin position="346"/>
        <end position="751"/>
    </location>
</feature>
<dbReference type="PROSITE" id="PS00126">
    <property type="entry name" value="PDEASE_I_1"/>
    <property type="match status" value="1"/>
</dbReference>
<dbReference type="GO" id="GO:0004114">
    <property type="term" value="F:3',5'-cyclic-nucleotide phosphodiesterase activity"/>
    <property type="evidence" value="ECO:0007669"/>
    <property type="project" value="InterPro"/>
</dbReference>
<feature type="compositionally biased region" description="Basic and acidic residues" evidence="4">
    <location>
        <begin position="235"/>
        <end position="263"/>
    </location>
</feature>
<comment type="cofactor">
    <cofactor evidence="3">
        <name>a divalent metal cation</name>
        <dbReference type="ChEBI" id="CHEBI:60240"/>
    </cofactor>
    <text evidence="3">Binds 2 divalent metal cations per subunit. Site 1 may preferentially bind zinc ions, while site 2 has a preference for magnesium and/or manganese ions.</text>
</comment>
<evidence type="ECO:0000256" key="3">
    <source>
        <dbReference type="RuleBase" id="RU363067"/>
    </source>
</evidence>
<dbReference type="SMART" id="SM00471">
    <property type="entry name" value="HDc"/>
    <property type="match status" value="1"/>
</dbReference>
<dbReference type="PROSITE" id="PS51845">
    <property type="entry name" value="PDEASE_I_2"/>
    <property type="match status" value="1"/>
</dbReference>
<name>A0AAN5CED7_9BILA</name>
<feature type="region of interest" description="Disordered" evidence="4">
    <location>
        <begin position="193"/>
        <end position="313"/>
    </location>
</feature>
<feature type="region of interest" description="Disordered" evidence="4">
    <location>
        <begin position="759"/>
        <end position="802"/>
    </location>
</feature>
<dbReference type="GO" id="GO:0046872">
    <property type="term" value="F:metal ion binding"/>
    <property type="evidence" value="ECO:0007669"/>
    <property type="project" value="UniProtKB-KW"/>
</dbReference>
<feature type="compositionally biased region" description="Basic and acidic residues" evidence="4">
    <location>
        <begin position="294"/>
        <end position="303"/>
    </location>
</feature>
<feature type="compositionally biased region" description="Low complexity" evidence="4">
    <location>
        <begin position="9"/>
        <end position="21"/>
    </location>
</feature>
<comment type="caution">
    <text evidence="6">The sequence shown here is derived from an EMBL/GenBank/DDBJ whole genome shotgun (WGS) entry which is preliminary data.</text>
</comment>
<dbReference type="InterPro" id="IPR003607">
    <property type="entry name" value="HD/PDEase_dom"/>
</dbReference>
<protein>
    <recommendedName>
        <fullName evidence="3">Phosphodiesterase</fullName>
        <ecNumber evidence="3">3.1.4.-</ecNumber>
    </recommendedName>
</protein>
<dbReference type="PANTHER" id="PTHR11347">
    <property type="entry name" value="CYCLIC NUCLEOTIDE PHOSPHODIESTERASE"/>
    <property type="match status" value="1"/>
</dbReference>
<feature type="compositionally biased region" description="Acidic residues" evidence="4">
    <location>
        <begin position="759"/>
        <end position="772"/>
    </location>
</feature>
<dbReference type="InterPro" id="IPR002073">
    <property type="entry name" value="PDEase_catalytic_dom"/>
</dbReference>
<reference evidence="7" key="1">
    <citation type="submission" date="2022-10" db="EMBL/GenBank/DDBJ databases">
        <title>Genome assembly of Pristionchus species.</title>
        <authorList>
            <person name="Yoshida K."/>
            <person name="Sommer R.J."/>
        </authorList>
    </citation>
    <scope>NUCLEOTIDE SEQUENCE [LARGE SCALE GENOMIC DNA]</scope>
    <source>
        <strain evidence="7">RS5460</strain>
    </source>
</reference>
<keyword evidence="7" id="KW-1185">Reference proteome</keyword>
<dbReference type="FunFam" id="1.10.1300.10:FF:000018">
    <property type="entry name" value="Phosphodiesterase"/>
    <property type="match status" value="1"/>
</dbReference>
<comment type="similarity">
    <text evidence="3">Belongs to the cyclic nucleotide phosphodiesterase family.</text>
</comment>
<evidence type="ECO:0000256" key="4">
    <source>
        <dbReference type="SAM" id="MobiDB-lite"/>
    </source>
</evidence>
<evidence type="ECO:0000256" key="2">
    <source>
        <dbReference type="ARBA" id="ARBA00022801"/>
    </source>
</evidence>
<keyword evidence="2 3" id="KW-0378">Hydrolase</keyword>
<feature type="region of interest" description="Disordered" evidence="4">
    <location>
        <begin position="1"/>
        <end position="48"/>
    </location>
</feature>
<dbReference type="Pfam" id="PF00233">
    <property type="entry name" value="PDEase_I"/>
    <property type="match status" value="1"/>
</dbReference>
<dbReference type="Proteomes" id="UP001328107">
    <property type="component" value="Unassembled WGS sequence"/>
</dbReference>
<dbReference type="GO" id="GO:0007165">
    <property type="term" value="P:signal transduction"/>
    <property type="evidence" value="ECO:0007669"/>
    <property type="project" value="InterPro"/>
</dbReference>
<evidence type="ECO:0000313" key="7">
    <source>
        <dbReference type="Proteomes" id="UP001328107"/>
    </source>
</evidence>
<dbReference type="EMBL" id="BTRK01000002">
    <property type="protein sequence ID" value="GMR38661.1"/>
    <property type="molecule type" value="Genomic_DNA"/>
</dbReference>
<dbReference type="CDD" id="cd00077">
    <property type="entry name" value="HDc"/>
    <property type="match status" value="1"/>
</dbReference>
<sequence length="802" mass="88998">MAEHIPQQSSMKSSLRSSPSGRRVRISAEATPNTTPSPGIRPDRPVFHLGDARRSLTISDAEDDVDRMKEMLEARARREMHEKLKLRRTSLPASAFSVSQNKVNKSLSNSNIAEARGIIADMLAERDIPSQVASGLRAVSSLLQPPPTHSWTSHDFGLPNVVEDPLSGDPIQVQNNTKKADYFVFTTVTSATGLPAWEPGPSKARSNSSYWKPEDTGAAAAPATPAATAAAPPQPKEEPQQQHKEPSTISSKKEAVENHHREPSPAPKIAPSPCSSSSCAAAPSRAVHSPDPAATHKDHKTTEDSEVSSTSSSWAIVNGEHHIRDTTPLSEYCFDPEAVVLLRDGCEMRLKELDHDAYIARISDWSLPIFDMSQRHPQTVLSRMSYGIFKSMDLFRTFKIDMTKFFNFFHALERGYHDIPYHNRIHAADVLHAVYYLIVHPVQPFQYPDGDDDSSDGGISTVPGKAPVVQSSLPASILQKVRSGMSSGVGGVAVGAGGAACRDKKDNKCNLLNEEITKAPLHTSMTTLELLALFTAAAMHDYDHPGRTNAFLVATVDKKAILYNDRSVLENHHAAESWKLLQQPKNNFIENLDAAETRRFRYLVLEYILATDLKQHFEIIMNFTDKMSELRLTNEPDRVMVSRMLIKLADVNSPAKPFGLHRQWTERICSEFYLQGDDEKRLGMKVTAYMDRNCPEVAKLQHSFISHLVAPLIDTMNTASLLPILPGLEEPEIMINLKHNLEKWTVKLIEEGGLVDDVKEDDEDRISEEDTGVDVSSVRVSETESPTEMPSLNANSREEEYI</sequence>
<proteinExistence type="inferred from homology"/>